<evidence type="ECO:0000256" key="7">
    <source>
        <dbReference type="ARBA" id="ARBA00023136"/>
    </source>
</evidence>
<name>A0A1V4IFN5_9CLOT</name>
<feature type="compositionally biased region" description="Basic residues" evidence="10">
    <location>
        <begin position="285"/>
        <end position="297"/>
    </location>
</feature>
<evidence type="ECO:0000256" key="4">
    <source>
        <dbReference type="ARBA" id="ARBA00022692"/>
    </source>
</evidence>
<keyword evidence="2" id="KW-0813">Transport</keyword>
<feature type="transmembrane region" description="Helical" evidence="11">
    <location>
        <begin position="139"/>
        <end position="157"/>
    </location>
</feature>
<evidence type="ECO:0000256" key="5">
    <source>
        <dbReference type="ARBA" id="ARBA00022927"/>
    </source>
</evidence>
<evidence type="ECO:0000313" key="14">
    <source>
        <dbReference type="Proteomes" id="UP000190080"/>
    </source>
</evidence>
<dbReference type="STRING" id="1450648.CLORY_35040"/>
<comment type="caution">
    <text evidence="13">The sequence shown here is derived from an EMBL/GenBank/DDBJ whole genome shotgun (WGS) entry which is preliminary data.</text>
</comment>
<dbReference type="CDD" id="cd20070">
    <property type="entry name" value="5TM_YidC_Alb3"/>
    <property type="match status" value="1"/>
</dbReference>
<dbReference type="PANTHER" id="PTHR12428:SF65">
    <property type="entry name" value="CYTOCHROME C OXIDASE ASSEMBLY PROTEIN COX18, MITOCHONDRIAL"/>
    <property type="match status" value="1"/>
</dbReference>
<dbReference type="PANTHER" id="PTHR12428">
    <property type="entry name" value="OXA1"/>
    <property type="match status" value="1"/>
</dbReference>
<keyword evidence="8" id="KW-0143">Chaperone</keyword>
<dbReference type="Pfam" id="PF02096">
    <property type="entry name" value="60KD_IMP"/>
    <property type="match status" value="1"/>
</dbReference>
<keyword evidence="4 9" id="KW-0812">Transmembrane</keyword>
<dbReference type="RefSeq" id="WP_079426866.1">
    <property type="nucleotide sequence ID" value="NZ_MZGV01000053.1"/>
</dbReference>
<keyword evidence="3" id="KW-1003">Cell membrane</keyword>
<evidence type="ECO:0000256" key="1">
    <source>
        <dbReference type="ARBA" id="ARBA00004651"/>
    </source>
</evidence>
<gene>
    <name evidence="13" type="primary">misCA</name>
    <name evidence="13" type="ORF">CLORY_35040</name>
</gene>
<evidence type="ECO:0000256" key="9">
    <source>
        <dbReference type="RuleBase" id="RU003945"/>
    </source>
</evidence>
<feature type="domain" description="Membrane insertase YidC/Oxa/ALB C-terminal" evidence="12">
    <location>
        <begin position="30"/>
        <end position="209"/>
    </location>
</feature>
<sequence length="297" mass="33465">MSFLGNLLNNFFELIHQFVKIFVQGDNYSYGLTIILFTVIIRLLMLPLNIKSTKSSAKMQELQPKMQEIQNKYKNDPQKSQQELMKLYKEHGTSPFGGCLPILIQFPVLMAMYSILYSIKGIDNVHFLWFTLGKPDNTFILTILAILTTYVSSAIMMPKGDNPQAKTMSTMNIMMAGVIGVSSLKLKSALVMYWVVSNLIQLGQSVFMIKMGLIKNTVGSSILNREAEKNEETIKSKDLNNKSVNKSVSKKSLETAVDSKYRSKAEYNSKKNVSKSTGNNSNATKNKKNKTNKNKKK</sequence>
<dbReference type="Proteomes" id="UP000190080">
    <property type="component" value="Unassembled WGS sequence"/>
</dbReference>
<dbReference type="InterPro" id="IPR047196">
    <property type="entry name" value="YidC_ALB_C"/>
</dbReference>
<dbReference type="GO" id="GO:0032977">
    <property type="term" value="F:membrane insertase activity"/>
    <property type="evidence" value="ECO:0007669"/>
    <property type="project" value="InterPro"/>
</dbReference>
<dbReference type="OrthoDB" id="9780552at2"/>
<feature type="compositionally biased region" description="Basic and acidic residues" evidence="10">
    <location>
        <begin position="251"/>
        <end position="269"/>
    </location>
</feature>
<dbReference type="GO" id="GO:0005886">
    <property type="term" value="C:plasma membrane"/>
    <property type="evidence" value="ECO:0007669"/>
    <property type="project" value="UniProtKB-SubCell"/>
</dbReference>
<dbReference type="PRINTS" id="PR00701">
    <property type="entry name" value="60KDINNERMP"/>
</dbReference>
<dbReference type="NCBIfam" id="TIGR03592">
    <property type="entry name" value="yidC_oxa1_cterm"/>
    <property type="match status" value="1"/>
</dbReference>
<dbReference type="InterPro" id="IPR028055">
    <property type="entry name" value="YidC/Oxa/ALB_C"/>
</dbReference>
<dbReference type="GO" id="GO:0051205">
    <property type="term" value="P:protein insertion into membrane"/>
    <property type="evidence" value="ECO:0007669"/>
    <property type="project" value="TreeGrafter"/>
</dbReference>
<dbReference type="AlphaFoldDB" id="A0A1V4IFN5"/>
<accession>A0A1V4IFN5</accession>
<dbReference type="EMBL" id="MZGV01000053">
    <property type="protein sequence ID" value="OPJ58670.1"/>
    <property type="molecule type" value="Genomic_DNA"/>
</dbReference>
<organism evidence="13 14">
    <name type="scientific">Clostridium oryzae</name>
    <dbReference type="NCBI Taxonomy" id="1450648"/>
    <lineage>
        <taxon>Bacteria</taxon>
        <taxon>Bacillati</taxon>
        <taxon>Bacillota</taxon>
        <taxon>Clostridia</taxon>
        <taxon>Eubacteriales</taxon>
        <taxon>Clostridiaceae</taxon>
        <taxon>Clostridium</taxon>
    </lineage>
</organism>
<dbReference type="GO" id="GO:0015031">
    <property type="term" value="P:protein transport"/>
    <property type="evidence" value="ECO:0007669"/>
    <property type="project" value="UniProtKB-KW"/>
</dbReference>
<feature type="region of interest" description="Disordered" evidence="10">
    <location>
        <begin position="239"/>
        <end position="297"/>
    </location>
</feature>
<keyword evidence="5" id="KW-0653">Protein transport</keyword>
<feature type="transmembrane region" description="Helical" evidence="11">
    <location>
        <begin position="28"/>
        <end position="50"/>
    </location>
</feature>
<evidence type="ECO:0000256" key="2">
    <source>
        <dbReference type="ARBA" id="ARBA00022448"/>
    </source>
</evidence>
<keyword evidence="7 11" id="KW-0472">Membrane</keyword>
<evidence type="ECO:0000256" key="6">
    <source>
        <dbReference type="ARBA" id="ARBA00022989"/>
    </source>
</evidence>
<feature type="transmembrane region" description="Helical" evidence="11">
    <location>
        <begin position="95"/>
        <end position="119"/>
    </location>
</feature>
<feature type="compositionally biased region" description="Low complexity" evidence="10">
    <location>
        <begin position="274"/>
        <end position="284"/>
    </location>
</feature>
<reference evidence="13 14" key="1">
    <citation type="submission" date="2017-03" db="EMBL/GenBank/DDBJ databases">
        <title>Genome sequence of Clostridium oryzae DSM 28571.</title>
        <authorList>
            <person name="Poehlein A."/>
            <person name="Daniel R."/>
        </authorList>
    </citation>
    <scope>NUCLEOTIDE SEQUENCE [LARGE SCALE GENOMIC DNA]</scope>
    <source>
        <strain evidence="13 14">DSM 28571</strain>
    </source>
</reference>
<keyword evidence="14" id="KW-1185">Reference proteome</keyword>
<evidence type="ECO:0000259" key="12">
    <source>
        <dbReference type="Pfam" id="PF02096"/>
    </source>
</evidence>
<comment type="subcellular location">
    <subcellularLocation>
        <location evidence="1">Cell membrane</location>
        <topology evidence="1">Multi-pass membrane protein</topology>
    </subcellularLocation>
    <subcellularLocation>
        <location evidence="9">Membrane</location>
        <topology evidence="9">Multi-pass membrane protein</topology>
    </subcellularLocation>
</comment>
<evidence type="ECO:0000256" key="3">
    <source>
        <dbReference type="ARBA" id="ARBA00022475"/>
    </source>
</evidence>
<keyword evidence="6 11" id="KW-1133">Transmembrane helix</keyword>
<evidence type="ECO:0000256" key="10">
    <source>
        <dbReference type="SAM" id="MobiDB-lite"/>
    </source>
</evidence>
<proteinExistence type="inferred from homology"/>
<evidence type="ECO:0000256" key="11">
    <source>
        <dbReference type="SAM" id="Phobius"/>
    </source>
</evidence>
<comment type="similarity">
    <text evidence="9">Belongs to the OXA1/ALB3/YidC family.</text>
</comment>
<dbReference type="InterPro" id="IPR001708">
    <property type="entry name" value="YidC/ALB3/OXA1/COX18"/>
</dbReference>
<evidence type="ECO:0000313" key="13">
    <source>
        <dbReference type="EMBL" id="OPJ58670.1"/>
    </source>
</evidence>
<feature type="transmembrane region" description="Helical" evidence="11">
    <location>
        <begin position="169"/>
        <end position="186"/>
    </location>
</feature>
<evidence type="ECO:0000256" key="8">
    <source>
        <dbReference type="ARBA" id="ARBA00023186"/>
    </source>
</evidence>
<protein>
    <submittedName>
        <fullName evidence="13">Membrane protein insertase MisCA</fullName>
    </submittedName>
</protein>